<dbReference type="AlphaFoldDB" id="A0A699YT33"/>
<dbReference type="GO" id="GO:0005524">
    <property type="term" value="F:ATP binding"/>
    <property type="evidence" value="ECO:0007669"/>
    <property type="project" value="UniProtKB-KW"/>
</dbReference>
<evidence type="ECO:0000256" key="1">
    <source>
        <dbReference type="ARBA" id="ARBA00008020"/>
    </source>
</evidence>
<dbReference type="InterPro" id="IPR027409">
    <property type="entry name" value="GroEL-like_apical_dom_sf"/>
</dbReference>
<keyword evidence="3" id="KW-0067">ATP-binding</keyword>
<evidence type="ECO:0000256" key="3">
    <source>
        <dbReference type="ARBA" id="ARBA00022840"/>
    </source>
</evidence>
<dbReference type="Gene3D" id="3.50.7.10">
    <property type="entry name" value="GroEL"/>
    <property type="match status" value="1"/>
</dbReference>
<accession>A0A699YT33</accession>
<comment type="similarity">
    <text evidence="1">Belongs to the TCP-1 chaperonin family.</text>
</comment>
<keyword evidence="6" id="KW-1185">Reference proteome</keyword>
<sequence length="242" mass="25669">MAMHFLEKYGLMVLRVPSKFELLRFCKSTGATARASFGAPSPDELGFVKYLSVQEIGGANCCVLRQEASLGAISTIVLRGSTEGFLDDVERALNDGVNAFKALTRDGRCVAAGGATELELARQIGDWGKKLTGLEQYAVKAFAESFEVVPRTLAENSGLNATDVLSALYAAHAQGQINTGVDINGGPPKDLSQEGVVDLYATKWWALKLATDAAATVLRVDQIIMAKQAGGPKPRGMGGDDD</sequence>
<protein>
    <submittedName>
        <fullName evidence="5">Chaperonin complex component</fullName>
    </submittedName>
</protein>
<evidence type="ECO:0000313" key="5">
    <source>
        <dbReference type="EMBL" id="GFH13367.1"/>
    </source>
</evidence>
<dbReference type="Pfam" id="PF00118">
    <property type="entry name" value="Cpn60_TCP1"/>
    <property type="match status" value="1"/>
</dbReference>
<evidence type="ECO:0000313" key="6">
    <source>
        <dbReference type="Proteomes" id="UP000485058"/>
    </source>
</evidence>
<dbReference type="EMBL" id="BLLF01000604">
    <property type="protein sequence ID" value="GFH13367.1"/>
    <property type="molecule type" value="Genomic_DNA"/>
</dbReference>
<proteinExistence type="inferred from homology"/>
<comment type="caution">
    <text evidence="5">The sequence shown here is derived from an EMBL/GenBank/DDBJ whole genome shotgun (WGS) entry which is preliminary data.</text>
</comment>
<dbReference type="SUPFAM" id="SSF52029">
    <property type="entry name" value="GroEL apical domain-like"/>
    <property type="match status" value="1"/>
</dbReference>
<dbReference type="PANTHER" id="PTHR11353">
    <property type="entry name" value="CHAPERONIN"/>
    <property type="match status" value="1"/>
</dbReference>
<dbReference type="GO" id="GO:0140662">
    <property type="term" value="F:ATP-dependent protein folding chaperone"/>
    <property type="evidence" value="ECO:0007669"/>
    <property type="project" value="InterPro"/>
</dbReference>
<dbReference type="InterPro" id="IPR017998">
    <property type="entry name" value="Chaperone_TCP-1"/>
</dbReference>
<dbReference type="SUPFAM" id="SSF48592">
    <property type="entry name" value="GroEL equatorial domain-like"/>
    <property type="match status" value="1"/>
</dbReference>
<dbReference type="Proteomes" id="UP000485058">
    <property type="component" value="Unassembled WGS sequence"/>
</dbReference>
<reference evidence="5 6" key="1">
    <citation type="submission" date="2020-02" db="EMBL/GenBank/DDBJ databases">
        <title>Draft genome sequence of Haematococcus lacustris strain NIES-144.</title>
        <authorList>
            <person name="Morimoto D."/>
            <person name="Nakagawa S."/>
            <person name="Yoshida T."/>
            <person name="Sawayama S."/>
        </authorList>
    </citation>
    <scope>NUCLEOTIDE SEQUENCE [LARGE SCALE GENOMIC DNA]</scope>
    <source>
        <strain evidence="5 6">NIES-144</strain>
    </source>
</reference>
<dbReference type="InterPro" id="IPR027413">
    <property type="entry name" value="GROEL-like_equatorial_sf"/>
</dbReference>
<gene>
    <name evidence="5" type="ORF">HaLaN_09238</name>
</gene>
<keyword evidence="2" id="KW-0547">Nucleotide-binding</keyword>
<evidence type="ECO:0000256" key="2">
    <source>
        <dbReference type="ARBA" id="ARBA00022741"/>
    </source>
</evidence>
<dbReference type="Gene3D" id="1.10.560.10">
    <property type="entry name" value="GroEL-like equatorial domain"/>
    <property type="match status" value="1"/>
</dbReference>
<keyword evidence="4" id="KW-0143">Chaperone</keyword>
<name>A0A699YT33_HAELA</name>
<organism evidence="5 6">
    <name type="scientific">Haematococcus lacustris</name>
    <name type="common">Green alga</name>
    <name type="synonym">Haematococcus pluvialis</name>
    <dbReference type="NCBI Taxonomy" id="44745"/>
    <lineage>
        <taxon>Eukaryota</taxon>
        <taxon>Viridiplantae</taxon>
        <taxon>Chlorophyta</taxon>
        <taxon>core chlorophytes</taxon>
        <taxon>Chlorophyceae</taxon>
        <taxon>CS clade</taxon>
        <taxon>Chlamydomonadales</taxon>
        <taxon>Haematococcaceae</taxon>
        <taxon>Haematococcus</taxon>
    </lineage>
</organism>
<evidence type="ECO:0000256" key="4">
    <source>
        <dbReference type="ARBA" id="ARBA00023186"/>
    </source>
</evidence>
<dbReference type="InterPro" id="IPR002423">
    <property type="entry name" value="Cpn60/GroEL/TCP-1"/>
</dbReference>